<evidence type="ECO:0000313" key="2">
    <source>
        <dbReference type="Proteomes" id="UP000663760"/>
    </source>
</evidence>
<keyword evidence="2" id="KW-1185">Reference proteome</keyword>
<sequence length="459" mass="50450">MRSAKGVVRILFDRIVKPRPRAVAGGEAPAAHPRRCELSLWDLSTLSFGYIQQGHLFSLPSGDPPVEVIVERLMSSLSIALWHFYPLAGRLATEMDADGRGMFVHIDCDDQGAGFLLATADGVTVADVLAPSEDVPSFVRDFFPLDGAANFDGRCLPLLAVQLTKLEDGFFLGYSFNHSVGDGTSFSQFLNAWAEISRSKADGSGHLSKPPMLERWFADGRSPIRFPFTHEDQFVERFSPPPLRKKMFHFTGASIRQLKARANEERGTDKISSLQALGALMWRCTTRSRRLPDDQKVGCGLMADNRRRLRPQLPPAYFGNSISVIPFTATAGELLANDLGWAAGMLNQVVASHTDAAIRGMVEGWMASPWVYRFSDLDRHSVLIGNSPQFDMYGCDFGWGKAAGLRCGSASQFDGLFFSFPGREGGCSIDLEVCLPSEVMSSLESDVEFAQVVYTGEKL</sequence>
<dbReference type="Proteomes" id="UP000663760">
    <property type="component" value="Chromosome 14"/>
</dbReference>
<dbReference type="PANTHER" id="PTHR31896">
    <property type="entry name" value="FAMILY REGULATORY PROTEIN, PUTATIVE (AFU_ORTHOLOGUE AFUA_3G14730)-RELATED"/>
    <property type="match status" value="1"/>
</dbReference>
<dbReference type="PANTHER" id="PTHR31896:SF12">
    <property type="entry name" value="HXXXD-TYPE ACYL-TRANSFERASE FAMILY PROTEIN"/>
    <property type="match status" value="1"/>
</dbReference>
<dbReference type="AlphaFoldDB" id="A0A7I8LCA6"/>
<organism evidence="1 2">
    <name type="scientific">Spirodela intermedia</name>
    <name type="common">Intermediate duckweed</name>
    <dbReference type="NCBI Taxonomy" id="51605"/>
    <lineage>
        <taxon>Eukaryota</taxon>
        <taxon>Viridiplantae</taxon>
        <taxon>Streptophyta</taxon>
        <taxon>Embryophyta</taxon>
        <taxon>Tracheophyta</taxon>
        <taxon>Spermatophyta</taxon>
        <taxon>Magnoliopsida</taxon>
        <taxon>Liliopsida</taxon>
        <taxon>Araceae</taxon>
        <taxon>Lemnoideae</taxon>
        <taxon>Spirodela</taxon>
    </lineage>
</organism>
<name>A0A7I8LCA6_SPIIN</name>
<gene>
    <name evidence="1" type="ORF">SI8410_14018168</name>
</gene>
<dbReference type="GO" id="GO:0016740">
    <property type="term" value="F:transferase activity"/>
    <property type="evidence" value="ECO:0007669"/>
    <property type="project" value="UniProtKB-KW"/>
</dbReference>
<dbReference type="SUPFAM" id="SSF52777">
    <property type="entry name" value="CoA-dependent acyltransferases"/>
    <property type="match status" value="1"/>
</dbReference>
<dbReference type="OrthoDB" id="1862401at2759"/>
<evidence type="ECO:0000313" key="1">
    <source>
        <dbReference type="EMBL" id="CAA7407490.1"/>
    </source>
</evidence>
<dbReference type="InterPro" id="IPR051283">
    <property type="entry name" value="Sec_Metabolite_Acyltrans"/>
</dbReference>
<proteinExistence type="predicted"/>
<dbReference type="Gene3D" id="3.30.559.10">
    <property type="entry name" value="Chloramphenicol acetyltransferase-like domain"/>
    <property type="match status" value="2"/>
</dbReference>
<dbReference type="InterPro" id="IPR023213">
    <property type="entry name" value="CAT-like_dom_sf"/>
</dbReference>
<dbReference type="EMBL" id="LR746277">
    <property type="protein sequence ID" value="CAA7407490.1"/>
    <property type="molecule type" value="Genomic_DNA"/>
</dbReference>
<dbReference type="Pfam" id="PF02458">
    <property type="entry name" value="Transferase"/>
    <property type="match status" value="1"/>
</dbReference>
<accession>A0A7I8LCA6</accession>
<reference evidence="1" key="1">
    <citation type="submission" date="2020-02" db="EMBL/GenBank/DDBJ databases">
        <authorList>
            <person name="Scholz U."/>
            <person name="Mascher M."/>
            <person name="Fiebig A."/>
        </authorList>
    </citation>
    <scope>NUCLEOTIDE SEQUENCE</scope>
</reference>
<protein>
    <submittedName>
        <fullName evidence="1">Uncharacterized protein</fullName>
    </submittedName>
</protein>